<comment type="catalytic activity">
    <reaction evidence="1 7">
        <text>L-glutamate = D-glutamate</text>
        <dbReference type="Rhea" id="RHEA:12813"/>
        <dbReference type="ChEBI" id="CHEBI:29985"/>
        <dbReference type="ChEBI" id="CHEBI:29986"/>
        <dbReference type="EC" id="5.1.1.3"/>
    </reaction>
</comment>
<feature type="binding site" evidence="7">
    <location>
        <begin position="42"/>
        <end position="43"/>
    </location>
    <ligand>
        <name>substrate</name>
    </ligand>
</feature>
<dbReference type="EC" id="5.1.1.3" evidence="2 7"/>
<feature type="active site" description="Proton donor/acceptor" evidence="7">
    <location>
        <position position="173"/>
    </location>
</feature>
<keyword evidence="3 7" id="KW-0133">Cell shape</keyword>
<dbReference type="UniPathway" id="UPA00219"/>
<reference evidence="8 9" key="1">
    <citation type="journal article" date="2016" name="Nat. Commun.">
        <title>Thousands of microbial genomes shed light on interconnected biogeochemical processes in an aquifer system.</title>
        <authorList>
            <person name="Anantharaman K."/>
            <person name="Brown C.T."/>
            <person name="Hug L.A."/>
            <person name="Sharon I."/>
            <person name="Castelle C.J."/>
            <person name="Probst A.J."/>
            <person name="Thomas B.C."/>
            <person name="Singh A."/>
            <person name="Wilkins M.J."/>
            <person name="Karaoz U."/>
            <person name="Brodie E.L."/>
            <person name="Williams K.H."/>
            <person name="Hubbard S.S."/>
            <person name="Banfield J.F."/>
        </authorList>
    </citation>
    <scope>NUCLEOTIDE SEQUENCE [LARGE SCALE GENOMIC DNA]</scope>
</reference>
<dbReference type="GO" id="GO:0008881">
    <property type="term" value="F:glutamate racemase activity"/>
    <property type="evidence" value="ECO:0007669"/>
    <property type="project" value="UniProtKB-UniRule"/>
</dbReference>
<sequence length="252" mass="27945">MNSRAIGIFDSGLGGLTVVKEIIKILPNEDIVYLGDTARVPYGTRSNDIIKKFSEDNVKFLLKKNVKCIVIACHTSSAVSANYLKKKFTEISIFDVVSPVLESLKDNNKKIGVVGTRATINSGVYSKLNKVVQSTCPLFVPFIEEGETKGKLIESLVNKYLGKLKVDLLVLACTHYPIISDVIKKVLPKTDLINPGVLVADKLKSYLTKNNLASNSKLIGNRDYYVTDLNVRFAKVAEMFLEEKIKIKCIKN</sequence>
<protein>
    <recommendedName>
        <fullName evidence="2 7">Glutamate racemase</fullName>
        <ecNumber evidence="2 7">5.1.1.3</ecNumber>
    </recommendedName>
</protein>
<dbReference type="HAMAP" id="MF_00258">
    <property type="entry name" value="Glu_racemase"/>
    <property type="match status" value="1"/>
</dbReference>
<feature type="binding site" evidence="7">
    <location>
        <begin position="10"/>
        <end position="11"/>
    </location>
    <ligand>
        <name>substrate</name>
    </ligand>
</feature>
<evidence type="ECO:0000313" key="8">
    <source>
        <dbReference type="EMBL" id="OGJ06536.1"/>
    </source>
</evidence>
<dbReference type="InterPro" id="IPR001920">
    <property type="entry name" value="Asp/Glu_race"/>
</dbReference>
<comment type="similarity">
    <text evidence="7">Belongs to the aspartate/glutamate racemases family.</text>
</comment>
<dbReference type="GO" id="GO:0009252">
    <property type="term" value="P:peptidoglycan biosynthetic process"/>
    <property type="evidence" value="ECO:0007669"/>
    <property type="project" value="UniProtKB-UniRule"/>
</dbReference>
<evidence type="ECO:0000256" key="3">
    <source>
        <dbReference type="ARBA" id="ARBA00022960"/>
    </source>
</evidence>
<comment type="function">
    <text evidence="7">Provides the (R)-glutamate required for cell wall biosynthesis.</text>
</comment>
<dbReference type="PANTHER" id="PTHR21198">
    <property type="entry name" value="GLUTAMATE RACEMASE"/>
    <property type="match status" value="1"/>
</dbReference>
<dbReference type="Proteomes" id="UP000179274">
    <property type="component" value="Unassembled WGS sequence"/>
</dbReference>
<gene>
    <name evidence="7" type="primary">murI</name>
    <name evidence="8" type="ORF">A2192_01310</name>
</gene>
<dbReference type="GO" id="GO:0071555">
    <property type="term" value="P:cell wall organization"/>
    <property type="evidence" value="ECO:0007669"/>
    <property type="project" value="UniProtKB-KW"/>
</dbReference>
<name>A0A1F6YJK1_9BACT</name>
<dbReference type="PROSITE" id="PS00924">
    <property type="entry name" value="ASP_GLU_RACEMASE_2"/>
    <property type="match status" value="1"/>
</dbReference>
<comment type="caution">
    <text evidence="8">The sequence shown here is derived from an EMBL/GenBank/DDBJ whole genome shotgun (WGS) entry which is preliminary data.</text>
</comment>
<evidence type="ECO:0000256" key="5">
    <source>
        <dbReference type="ARBA" id="ARBA00023235"/>
    </source>
</evidence>
<feature type="active site" description="Proton donor/acceptor" evidence="7">
    <location>
        <position position="73"/>
    </location>
</feature>
<dbReference type="GO" id="GO:0008360">
    <property type="term" value="P:regulation of cell shape"/>
    <property type="evidence" value="ECO:0007669"/>
    <property type="project" value="UniProtKB-KW"/>
</dbReference>
<dbReference type="InterPro" id="IPR033134">
    <property type="entry name" value="Asp/Glu_racemase_AS_2"/>
</dbReference>
<keyword evidence="5 7" id="KW-0413">Isomerase</keyword>
<dbReference type="Pfam" id="PF01177">
    <property type="entry name" value="Asp_Glu_race"/>
    <property type="match status" value="1"/>
</dbReference>
<dbReference type="Gene3D" id="3.40.50.1860">
    <property type="match status" value="2"/>
</dbReference>
<comment type="pathway">
    <text evidence="7">Cell wall biogenesis; peptidoglycan biosynthesis.</text>
</comment>
<keyword evidence="4 7" id="KW-0573">Peptidoglycan synthesis</keyword>
<evidence type="ECO:0000313" key="9">
    <source>
        <dbReference type="Proteomes" id="UP000179274"/>
    </source>
</evidence>
<dbReference type="PANTHER" id="PTHR21198:SF2">
    <property type="entry name" value="GLUTAMATE RACEMASE"/>
    <property type="match status" value="1"/>
</dbReference>
<evidence type="ECO:0000256" key="4">
    <source>
        <dbReference type="ARBA" id="ARBA00022984"/>
    </source>
</evidence>
<accession>A0A1F6YJK1</accession>
<proteinExistence type="inferred from homology"/>
<organism evidence="8 9">
    <name type="scientific">Candidatus Nomurabacteria bacterium RIFOXYA1_FULL_35_17</name>
    <dbReference type="NCBI Taxonomy" id="1801798"/>
    <lineage>
        <taxon>Bacteria</taxon>
        <taxon>Candidatus Nomuraibacteriota</taxon>
    </lineage>
</organism>
<feature type="binding site" evidence="7">
    <location>
        <begin position="174"/>
        <end position="175"/>
    </location>
    <ligand>
        <name>substrate</name>
    </ligand>
</feature>
<evidence type="ECO:0000256" key="2">
    <source>
        <dbReference type="ARBA" id="ARBA00013090"/>
    </source>
</evidence>
<dbReference type="EMBL" id="MFVW01000011">
    <property type="protein sequence ID" value="OGJ06536.1"/>
    <property type="molecule type" value="Genomic_DNA"/>
</dbReference>
<dbReference type="NCBIfam" id="TIGR00067">
    <property type="entry name" value="glut_race"/>
    <property type="match status" value="1"/>
</dbReference>
<evidence type="ECO:0000256" key="7">
    <source>
        <dbReference type="HAMAP-Rule" id="MF_00258"/>
    </source>
</evidence>
<dbReference type="InterPro" id="IPR004391">
    <property type="entry name" value="Glu_race"/>
</dbReference>
<evidence type="ECO:0000256" key="1">
    <source>
        <dbReference type="ARBA" id="ARBA00001602"/>
    </source>
</evidence>
<comment type="caution">
    <text evidence="7">Lacks conserved residue(s) required for the propagation of feature annotation.</text>
</comment>
<dbReference type="InterPro" id="IPR015942">
    <property type="entry name" value="Asp/Glu/hydantoin_racemase"/>
</dbReference>
<evidence type="ECO:0000256" key="6">
    <source>
        <dbReference type="ARBA" id="ARBA00023316"/>
    </source>
</evidence>
<dbReference type="SUPFAM" id="SSF53681">
    <property type="entry name" value="Aspartate/glutamate racemase"/>
    <property type="match status" value="2"/>
</dbReference>
<keyword evidence="6 7" id="KW-0961">Cell wall biogenesis/degradation</keyword>
<dbReference type="AlphaFoldDB" id="A0A1F6YJK1"/>